<reference evidence="3" key="1">
    <citation type="journal article" date="2014" name="Int. J. Syst. Evol. Microbiol.">
        <title>Complete genome sequence of Corynebacterium casei LMG S-19264T (=DSM 44701T), isolated from a smear-ripened cheese.</title>
        <authorList>
            <consortium name="US DOE Joint Genome Institute (JGI-PGF)"/>
            <person name="Walter F."/>
            <person name="Albersmeier A."/>
            <person name="Kalinowski J."/>
            <person name="Ruckert C."/>
        </authorList>
    </citation>
    <scope>NUCLEOTIDE SEQUENCE</scope>
    <source>
        <strain evidence="3">JCM 11219</strain>
    </source>
</reference>
<feature type="domain" description="Roadblock/LAMTOR2" evidence="1">
    <location>
        <begin position="9"/>
        <end position="97"/>
    </location>
</feature>
<name>A0A830E1J2_9CREN</name>
<dbReference type="Proteomes" id="UP000657075">
    <property type="component" value="Unassembled WGS sequence"/>
</dbReference>
<dbReference type="GeneID" id="76206101"/>
<dbReference type="SUPFAM" id="SSF103196">
    <property type="entry name" value="Roadblock/LC7 domain"/>
    <property type="match status" value="1"/>
</dbReference>
<dbReference type="OrthoDB" id="27113at2157"/>
<reference evidence="3" key="2">
    <citation type="submission" date="2020-09" db="EMBL/GenBank/DDBJ databases">
        <authorList>
            <person name="Sun Q."/>
            <person name="Ohkuma M."/>
        </authorList>
    </citation>
    <scope>NUCLEOTIDE SEQUENCE</scope>
    <source>
        <strain evidence="3">JCM 11219</strain>
    </source>
</reference>
<gene>
    <name evidence="3" type="ORF">GCM10007112_07660</name>
    <name evidence="2" type="ORF">Vsou_05450</name>
</gene>
<evidence type="ECO:0000259" key="1">
    <source>
        <dbReference type="SMART" id="SM00960"/>
    </source>
</evidence>
<dbReference type="EMBL" id="AP026830">
    <property type="protein sequence ID" value="BDR91452.1"/>
    <property type="molecule type" value="Genomic_DNA"/>
</dbReference>
<evidence type="ECO:0000313" key="4">
    <source>
        <dbReference type="Proteomes" id="UP000657075"/>
    </source>
</evidence>
<reference evidence="5" key="3">
    <citation type="submission" date="2022-09" db="EMBL/GenBank/DDBJ databases">
        <title>Complete genome sequence of Vulcanisaeta souniana.</title>
        <authorList>
            <person name="Kato S."/>
            <person name="Itoh T."/>
            <person name="Ohkuma M."/>
        </authorList>
    </citation>
    <scope>NUCLEOTIDE SEQUENCE [LARGE SCALE GENOMIC DNA]</scope>
    <source>
        <strain evidence="5">JCM 11219</strain>
    </source>
</reference>
<dbReference type="Proteomes" id="UP001060771">
    <property type="component" value="Chromosome"/>
</dbReference>
<dbReference type="EMBL" id="BMNM01000002">
    <property type="protein sequence ID" value="GGI73266.1"/>
    <property type="molecule type" value="Genomic_DNA"/>
</dbReference>
<sequence>MEKTSETLNKIAQDFITTTVNIGGVYIASLDGLLIAHASKISTDPDRVAAMVASLSAVGDRVSKELLSEETTHVIVQSRTGYIIIKRHGDLVFGVLVQGNDDSTIGLTMLELERLIGIISKQTK</sequence>
<accession>A0A830E1J2</accession>
<protein>
    <recommendedName>
        <fullName evidence="1">Roadblock/LAMTOR2 domain-containing protein</fullName>
    </recommendedName>
</protein>
<dbReference type="InterPro" id="IPR004942">
    <property type="entry name" value="Roadblock/LAMTOR2_dom"/>
</dbReference>
<evidence type="ECO:0000313" key="2">
    <source>
        <dbReference type="EMBL" id="BDR91452.1"/>
    </source>
</evidence>
<dbReference type="Gene3D" id="3.30.450.30">
    <property type="entry name" value="Dynein light chain 2a, cytoplasmic"/>
    <property type="match status" value="1"/>
</dbReference>
<proteinExistence type="predicted"/>
<dbReference type="Pfam" id="PF03259">
    <property type="entry name" value="Robl_LC7"/>
    <property type="match status" value="1"/>
</dbReference>
<evidence type="ECO:0000313" key="5">
    <source>
        <dbReference type="Proteomes" id="UP001060771"/>
    </source>
</evidence>
<reference evidence="2" key="4">
    <citation type="journal article" date="2023" name="Microbiol. Resour. Announc.">
        <title>Complete Genome Sequence of Vulcanisaeta souniana Strain IC-059, a Hyperthermophilic Archaeon Isolated from Hot Spring Water in Japan.</title>
        <authorList>
            <person name="Kato S."/>
            <person name="Itoh T."/>
            <person name="Wu L."/>
            <person name="Ma J."/>
            <person name="Ohkuma M."/>
        </authorList>
    </citation>
    <scope>NUCLEOTIDE SEQUENCE</scope>
    <source>
        <strain evidence="2">JCM 11219</strain>
    </source>
</reference>
<evidence type="ECO:0000313" key="3">
    <source>
        <dbReference type="EMBL" id="GGI73266.1"/>
    </source>
</evidence>
<dbReference type="SMART" id="SM00960">
    <property type="entry name" value="Robl_LC7"/>
    <property type="match status" value="1"/>
</dbReference>
<dbReference type="RefSeq" id="WP_188602757.1">
    <property type="nucleotide sequence ID" value="NZ_AP026830.1"/>
</dbReference>
<dbReference type="AlphaFoldDB" id="A0A830E1J2"/>
<keyword evidence="5" id="KW-1185">Reference proteome</keyword>
<organism evidence="3 4">
    <name type="scientific">Vulcanisaeta souniana JCM 11219</name>
    <dbReference type="NCBI Taxonomy" id="1293586"/>
    <lineage>
        <taxon>Archaea</taxon>
        <taxon>Thermoproteota</taxon>
        <taxon>Thermoprotei</taxon>
        <taxon>Thermoproteales</taxon>
        <taxon>Thermoproteaceae</taxon>
        <taxon>Vulcanisaeta</taxon>
    </lineage>
</organism>